<dbReference type="RefSeq" id="WP_095371377.1">
    <property type="nucleotide sequence ID" value="NZ_CP022983.1"/>
</dbReference>
<dbReference type="CDD" id="cd03425">
    <property type="entry name" value="NUDIX_MutT_NudA_like"/>
    <property type="match status" value="1"/>
</dbReference>
<keyword evidence="5" id="KW-0479">Metal-binding</keyword>
<dbReference type="SUPFAM" id="SSF55811">
    <property type="entry name" value="Nudix"/>
    <property type="match status" value="1"/>
</dbReference>
<dbReference type="PANTHER" id="PTHR47707:SF1">
    <property type="entry name" value="NUDIX HYDROLASE FAMILY PROTEIN"/>
    <property type="match status" value="1"/>
</dbReference>
<dbReference type="Gene3D" id="3.90.79.10">
    <property type="entry name" value="Nucleoside Triphosphate Pyrophosphohydrolase"/>
    <property type="match status" value="1"/>
</dbReference>
<evidence type="ECO:0000256" key="1">
    <source>
        <dbReference type="ARBA" id="ARBA00001946"/>
    </source>
</evidence>
<evidence type="ECO:0000256" key="8">
    <source>
        <dbReference type="ARBA" id="ARBA00022842"/>
    </source>
</evidence>
<dbReference type="AlphaFoldDB" id="A0A248THX6"/>
<dbReference type="InterPro" id="IPR047127">
    <property type="entry name" value="MutT-like"/>
</dbReference>
<comment type="similarity">
    <text evidence="2">Belongs to the Nudix hydrolase family.</text>
</comment>
<accession>A0A248THX6</accession>
<keyword evidence="3" id="KW-0515">Mutator protein</keyword>
<evidence type="ECO:0000256" key="6">
    <source>
        <dbReference type="ARBA" id="ARBA00022763"/>
    </source>
</evidence>
<evidence type="ECO:0000256" key="2">
    <source>
        <dbReference type="ARBA" id="ARBA00005582"/>
    </source>
</evidence>
<dbReference type="Proteomes" id="UP000215137">
    <property type="component" value="Chromosome"/>
</dbReference>
<dbReference type="GO" id="GO:0044715">
    <property type="term" value="F:8-oxo-dGDP phosphatase activity"/>
    <property type="evidence" value="ECO:0007669"/>
    <property type="project" value="TreeGrafter"/>
</dbReference>
<dbReference type="GO" id="GO:0046872">
    <property type="term" value="F:metal ion binding"/>
    <property type="evidence" value="ECO:0007669"/>
    <property type="project" value="UniProtKB-KW"/>
</dbReference>
<dbReference type="EC" id="3.6.1.55" evidence="11"/>
<keyword evidence="7" id="KW-0378">Hydrolase</keyword>
<dbReference type="PRINTS" id="PR00502">
    <property type="entry name" value="NUDIXFAMILY"/>
</dbReference>
<dbReference type="OrthoDB" id="9810648at2"/>
<evidence type="ECO:0000256" key="10">
    <source>
        <dbReference type="ARBA" id="ARBA00035861"/>
    </source>
</evidence>
<dbReference type="GO" id="GO:0044716">
    <property type="term" value="F:8-oxo-GDP phosphatase activity"/>
    <property type="evidence" value="ECO:0007669"/>
    <property type="project" value="TreeGrafter"/>
</dbReference>
<evidence type="ECO:0000256" key="4">
    <source>
        <dbReference type="ARBA" id="ARBA00022705"/>
    </source>
</evidence>
<keyword evidence="8" id="KW-0460">Magnesium</keyword>
<reference evidence="13 14" key="1">
    <citation type="submission" date="2017-08" db="EMBL/GenBank/DDBJ databases">
        <title>Complete Genome Sequence of Bacillus kochii Oregon-R-modENCODE STRAIN BDGP4, isolated from Drosophila melanogaster gut.</title>
        <authorList>
            <person name="Wan K.H."/>
            <person name="Yu C."/>
            <person name="Park S."/>
            <person name="Hammonds A.S."/>
            <person name="Booth B.W."/>
            <person name="Celniker S.E."/>
        </authorList>
    </citation>
    <scope>NUCLEOTIDE SEQUENCE [LARGE SCALE GENOMIC DNA]</scope>
    <source>
        <strain evidence="13 14">BDGP4</strain>
    </source>
</reference>
<keyword evidence="4" id="KW-0235">DNA replication</keyword>
<dbReference type="GO" id="GO:0006281">
    <property type="term" value="P:DNA repair"/>
    <property type="evidence" value="ECO:0007669"/>
    <property type="project" value="UniProtKB-KW"/>
</dbReference>
<dbReference type="PANTHER" id="PTHR47707">
    <property type="entry name" value="8-OXO-DGTP DIPHOSPHATASE"/>
    <property type="match status" value="1"/>
</dbReference>
<evidence type="ECO:0000256" key="7">
    <source>
        <dbReference type="ARBA" id="ARBA00022801"/>
    </source>
</evidence>
<dbReference type="InterPro" id="IPR015797">
    <property type="entry name" value="NUDIX_hydrolase-like_dom_sf"/>
</dbReference>
<name>A0A248THX6_9BACI</name>
<comment type="catalytic activity">
    <reaction evidence="10">
        <text>8-oxo-dGTP + H2O = 8-oxo-dGMP + diphosphate + H(+)</text>
        <dbReference type="Rhea" id="RHEA:31575"/>
        <dbReference type="ChEBI" id="CHEBI:15377"/>
        <dbReference type="ChEBI" id="CHEBI:15378"/>
        <dbReference type="ChEBI" id="CHEBI:33019"/>
        <dbReference type="ChEBI" id="CHEBI:63224"/>
        <dbReference type="ChEBI" id="CHEBI:77896"/>
        <dbReference type="EC" id="3.6.1.55"/>
    </reaction>
</comment>
<comment type="cofactor">
    <cofactor evidence="1">
        <name>Mg(2+)</name>
        <dbReference type="ChEBI" id="CHEBI:18420"/>
    </cofactor>
</comment>
<dbReference type="InterPro" id="IPR020476">
    <property type="entry name" value="Nudix_hydrolase"/>
</dbReference>
<dbReference type="PROSITE" id="PS51462">
    <property type="entry name" value="NUDIX"/>
    <property type="match status" value="1"/>
</dbReference>
<gene>
    <name evidence="13" type="ORF">CKF48_11110</name>
</gene>
<evidence type="ECO:0000256" key="3">
    <source>
        <dbReference type="ARBA" id="ARBA00022457"/>
    </source>
</evidence>
<evidence type="ECO:0000256" key="9">
    <source>
        <dbReference type="ARBA" id="ARBA00023204"/>
    </source>
</evidence>
<keyword evidence="6" id="KW-0227">DNA damage</keyword>
<dbReference type="GO" id="GO:0035539">
    <property type="term" value="F:8-oxo-7,8-dihydrodeoxyguanosine triphosphate pyrophosphatase activity"/>
    <property type="evidence" value="ECO:0007669"/>
    <property type="project" value="UniProtKB-EC"/>
</dbReference>
<evidence type="ECO:0000256" key="11">
    <source>
        <dbReference type="ARBA" id="ARBA00038905"/>
    </source>
</evidence>
<feature type="domain" description="Nudix hydrolase" evidence="12">
    <location>
        <begin position="3"/>
        <end position="129"/>
    </location>
</feature>
<proteinExistence type="inferred from homology"/>
<evidence type="ECO:0000259" key="12">
    <source>
        <dbReference type="PROSITE" id="PS51462"/>
    </source>
</evidence>
<evidence type="ECO:0000313" key="13">
    <source>
        <dbReference type="EMBL" id="ASV67808.1"/>
    </source>
</evidence>
<dbReference type="GO" id="GO:0006260">
    <property type="term" value="P:DNA replication"/>
    <property type="evidence" value="ECO:0007669"/>
    <property type="project" value="UniProtKB-KW"/>
</dbReference>
<dbReference type="KEGG" id="bko:CKF48_11110"/>
<dbReference type="EMBL" id="CP022983">
    <property type="protein sequence ID" value="ASV67808.1"/>
    <property type="molecule type" value="Genomic_DNA"/>
</dbReference>
<dbReference type="GO" id="GO:0008413">
    <property type="term" value="F:8-oxo-7,8-dihydroguanosine triphosphate pyrophosphatase activity"/>
    <property type="evidence" value="ECO:0007669"/>
    <property type="project" value="TreeGrafter"/>
</dbReference>
<protein>
    <recommendedName>
        <fullName evidence="11">8-oxo-dGTP diphosphatase</fullName>
        <ecNumber evidence="11">3.6.1.55</ecNumber>
    </recommendedName>
</protein>
<dbReference type="InterPro" id="IPR000086">
    <property type="entry name" value="NUDIX_hydrolase_dom"/>
</dbReference>
<evidence type="ECO:0000256" key="5">
    <source>
        <dbReference type="ARBA" id="ARBA00022723"/>
    </source>
</evidence>
<organism evidence="13 14">
    <name type="scientific">Cytobacillus kochii</name>
    <dbReference type="NCBI Taxonomy" id="859143"/>
    <lineage>
        <taxon>Bacteria</taxon>
        <taxon>Bacillati</taxon>
        <taxon>Bacillota</taxon>
        <taxon>Bacilli</taxon>
        <taxon>Bacillales</taxon>
        <taxon>Bacillaceae</taxon>
        <taxon>Cytobacillus</taxon>
    </lineage>
</organism>
<evidence type="ECO:0000313" key="14">
    <source>
        <dbReference type="Proteomes" id="UP000215137"/>
    </source>
</evidence>
<dbReference type="Pfam" id="PF00293">
    <property type="entry name" value="NUDIX"/>
    <property type="match status" value="1"/>
</dbReference>
<sequence>MKKTVHVVGAIIENKKCEIFCALRSPEMSLANYWEFPGGKIEDGETPEQALEREIQEEFSCSIQVGSKVEDTVYEYENVIVRLETYKAELTKGQPTALEHAATKWVTREEITNLNFAPADIPAVKKIAKEER</sequence>
<keyword evidence="9" id="KW-0234">DNA repair</keyword>
<keyword evidence="14" id="KW-1185">Reference proteome</keyword>